<gene>
    <name evidence="7" type="ORF">C440_05957</name>
</gene>
<keyword evidence="4" id="KW-1133">Transmembrane helix</keyword>
<feature type="domain" description="Na+/H+ antiporter MnhB subunit-related protein" evidence="6">
    <location>
        <begin position="3"/>
        <end position="42"/>
    </location>
</feature>
<dbReference type="GO" id="GO:0005886">
    <property type="term" value="C:plasma membrane"/>
    <property type="evidence" value="ECO:0007669"/>
    <property type="project" value="UniProtKB-SubCell"/>
</dbReference>
<dbReference type="EMBL" id="AOLN01000010">
    <property type="protein sequence ID" value="ELZ95810.1"/>
    <property type="molecule type" value="Genomic_DNA"/>
</dbReference>
<protein>
    <submittedName>
        <fullName evidence="7">Monovalent cation/H+ antiporter subunit B</fullName>
    </submittedName>
</protein>
<dbReference type="InterPro" id="IPR007182">
    <property type="entry name" value="MnhB"/>
</dbReference>
<organism evidence="7 8">
    <name type="scientific">Haloferax mucosum ATCC BAA-1512</name>
    <dbReference type="NCBI Taxonomy" id="662479"/>
    <lineage>
        <taxon>Archaea</taxon>
        <taxon>Methanobacteriati</taxon>
        <taxon>Methanobacteriota</taxon>
        <taxon>Stenosarchaea group</taxon>
        <taxon>Halobacteria</taxon>
        <taxon>Halobacteriales</taxon>
        <taxon>Haloferacaceae</taxon>
        <taxon>Haloferax</taxon>
    </lineage>
</organism>
<keyword evidence="3" id="KW-0812">Transmembrane</keyword>
<comment type="subcellular location">
    <subcellularLocation>
        <location evidence="1">Cell membrane</location>
        <topology evidence="1">Multi-pass membrane protein</topology>
    </subcellularLocation>
</comment>
<dbReference type="Pfam" id="PF04039">
    <property type="entry name" value="MnhB"/>
    <property type="match status" value="1"/>
</dbReference>
<evidence type="ECO:0000256" key="2">
    <source>
        <dbReference type="ARBA" id="ARBA00022475"/>
    </source>
</evidence>
<evidence type="ECO:0000256" key="3">
    <source>
        <dbReference type="ARBA" id="ARBA00022692"/>
    </source>
</evidence>
<evidence type="ECO:0000256" key="4">
    <source>
        <dbReference type="ARBA" id="ARBA00022989"/>
    </source>
</evidence>
<proteinExistence type="predicted"/>
<dbReference type="AlphaFoldDB" id="M0IG99"/>
<comment type="caution">
    <text evidence="7">The sequence shown here is derived from an EMBL/GenBank/DDBJ whole genome shotgun (WGS) entry which is preliminary data.</text>
</comment>
<dbReference type="STRING" id="662479.C440_05957"/>
<evidence type="ECO:0000313" key="7">
    <source>
        <dbReference type="EMBL" id="ELZ95810.1"/>
    </source>
</evidence>
<keyword evidence="8" id="KW-1185">Reference proteome</keyword>
<reference evidence="7 8" key="1">
    <citation type="journal article" date="2014" name="PLoS Genet.">
        <title>Phylogenetically driven sequencing of extremely halophilic archaea reveals strategies for static and dynamic osmo-response.</title>
        <authorList>
            <person name="Becker E.A."/>
            <person name="Seitzer P.M."/>
            <person name="Tritt A."/>
            <person name="Larsen D."/>
            <person name="Krusor M."/>
            <person name="Yao A.I."/>
            <person name="Wu D."/>
            <person name="Madern D."/>
            <person name="Eisen J.A."/>
            <person name="Darling A.E."/>
            <person name="Facciotti M.T."/>
        </authorList>
    </citation>
    <scope>NUCLEOTIDE SEQUENCE [LARGE SCALE GENOMIC DNA]</scope>
    <source>
        <strain evidence="7 8">ATCC BAA-1512</strain>
    </source>
</reference>
<evidence type="ECO:0000256" key="1">
    <source>
        <dbReference type="ARBA" id="ARBA00004651"/>
    </source>
</evidence>
<accession>M0IG99</accession>
<dbReference type="Proteomes" id="UP000011550">
    <property type="component" value="Unassembled WGS sequence"/>
</dbReference>
<dbReference type="RefSeq" id="WP_008319217.1">
    <property type="nucleotide sequence ID" value="NZ_AOLN01000010.1"/>
</dbReference>
<sequence length="67" mass="7079">MTATVHLLAPFVLTFVLFTLFHGTSSVGGGFQGGVVTAVSAVGPNRIQTGSVRRDRVQPVWIPASRI</sequence>
<evidence type="ECO:0000256" key="5">
    <source>
        <dbReference type="ARBA" id="ARBA00023136"/>
    </source>
</evidence>
<name>M0IG99_9EURY</name>
<evidence type="ECO:0000313" key="8">
    <source>
        <dbReference type="Proteomes" id="UP000011550"/>
    </source>
</evidence>
<keyword evidence="5" id="KW-0472">Membrane</keyword>
<keyword evidence="2" id="KW-1003">Cell membrane</keyword>
<evidence type="ECO:0000259" key="6">
    <source>
        <dbReference type="Pfam" id="PF04039"/>
    </source>
</evidence>